<keyword evidence="4" id="KW-0798">TonB box</keyword>
<name>A0ABS7BK28_9SPHN</name>
<dbReference type="InterPro" id="IPR006311">
    <property type="entry name" value="TAT_signal"/>
</dbReference>
<dbReference type="InterPro" id="IPR010104">
    <property type="entry name" value="TonB_rcpt_bac"/>
</dbReference>
<organism evidence="9 10">
    <name type="scientific">Sphingomonas citri</name>
    <dbReference type="NCBI Taxonomy" id="2862499"/>
    <lineage>
        <taxon>Bacteria</taxon>
        <taxon>Pseudomonadati</taxon>
        <taxon>Pseudomonadota</taxon>
        <taxon>Alphaproteobacteria</taxon>
        <taxon>Sphingomonadales</taxon>
        <taxon>Sphingomonadaceae</taxon>
        <taxon>Sphingomonas</taxon>
    </lineage>
</organism>
<accession>A0ABS7BK28</accession>
<feature type="signal peptide" evidence="6">
    <location>
        <begin position="1"/>
        <end position="43"/>
    </location>
</feature>
<evidence type="ECO:0000256" key="3">
    <source>
        <dbReference type="ARBA" id="ARBA00023237"/>
    </source>
</evidence>
<dbReference type="InterPro" id="IPR036942">
    <property type="entry name" value="Beta-barrel_TonB_sf"/>
</dbReference>
<keyword evidence="2 4" id="KW-0472">Membrane</keyword>
<comment type="subcellular location">
    <subcellularLocation>
        <location evidence="1 4">Cell outer membrane</location>
    </subcellularLocation>
</comment>
<evidence type="ECO:0000256" key="6">
    <source>
        <dbReference type="SAM" id="SignalP"/>
    </source>
</evidence>
<evidence type="ECO:0000256" key="5">
    <source>
        <dbReference type="SAM" id="MobiDB-lite"/>
    </source>
</evidence>
<dbReference type="InterPro" id="IPR012910">
    <property type="entry name" value="Plug_dom"/>
</dbReference>
<keyword evidence="3" id="KW-0998">Cell outer membrane</keyword>
<feature type="chain" id="PRO_5046585679" evidence="6">
    <location>
        <begin position="44"/>
        <end position="1032"/>
    </location>
</feature>
<evidence type="ECO:0000256" key="1">
    <source>
        <dbReference type="ARBA" id="ARBA00004442"/>
    </source>
</evidence>
<dbReference type="PROSITE" id="PS51318">
    <property type="entry name" value="TAT"/>
    <property type="match status" value="1"/>
</dbReference>
<dbReference type="Gene3D" id="2.170.130.10">
    <property type="entry name" value="TonB-dependent receptor, plug domain"/>
    <property type="match status" value="1"/>
</dbReference>
<keyword evidence="9" id="KW-0675">Receptor</keyword>
<dbReference type="Gene3D" id="2.40.170.20">
    <property type="entry name" value="TonB-dependent receptor, beta-barrel domain"/>
    <property type="match status" value="1"/>
</dbReference>
<dbReference type="PANTHER" id="PTHR40980">
    <property type="entry name" value="PLUG DOMAIN-CONTAINING PROTEIN"/>
    <property type="match status" value="1"/>
</dbReference>
<dbReference type="InterPro" id="IPR000531">
    <property type="entry name" value="Beta-barrel_TonB"/>
</dbReference>
<keyword evidence="10" id="KW-1185">Reference proteome</keyword>
<dbReference type="EMBL" id="JAHXZN010000001">
    <property type="protein sequence ID" value="MBW6529868.1"/>
    <property type="molecule type" value="Genomic_DNA"/>
</dbReference>
<dbReference type="RefSeq" id="WP_219747334.1">
    <property type="nucleotide sequence ID" value="NZ_JAHXZN010000001.1"/>
</dbReference>
<comment type="caution">
    <text evidence="9">The sequence shown here is derived from an EMBL/GenBank/DDBJ whole genome shotgun (WGS) entry which is preliminary data.</text>
</comment>
<comment type="similarity">
    <text evidence="4">Belongs to the TonB-dependent receptor family.</text>
</comment>
<protein>
    <submittedName>
        <fullName evidence="9">TonB-dependent receptor</fullName>
    </submittedName>
</protein>
<dbReference type="PANTHER" id="PTHR40980:SF3">
    <property type="entry name" value="TONB-DEPENDENT RECEPTOR-LIKE BETA-BARREL DOMAIN-CONTAINING PROTEIN"/>
    <property type="match status" value="1"/>
</dbReference>
<feature type="domain" description="TonB-dependent receptor-like beta-barrel" evidence="7">
    <location>
        <begin position="502"/>
        <end position="999"/>
    </location>
</feature>
<feature type="domain" description="TonB-dependent receptor plug" evidence="8">
    <location>
        <begin position="126"/>
        <end position="230"/>
    </location>
</feature>
<evidence type="ECO:0000313" key="9">
    <source>
        <dbReference type="EMBL" id="MBW6529868.1"/>
    </source>
</evidence>
<feature type="region of interest" description="Disordered" evidence="5">
    <location>
        <begin position="41"/>
        <end position="105"/>
    </location>
</feature>
<evidence type="ECO:0000259" key="7">
    <source>
        <dbReference type="Pfam" id="PF00593"/>
    </source>
</evidence>
<dbReference type="InterPro" id="IPR037066">
    <property type="entry name" value="Plug_dom_sf"/>
</dbReference>
<reference evidence="9 10" key="1">
    <citation type="submission" date="2021-07" db="EMBL/GenBank/DDBJ databases">
        <title>Sphingomonas sp.</title>
        <authorList>
            <person name="Feng G."/>
            <person name="Li J."/>
            <person name="Pan M."/>
        </authorList>
    </citation>
    <scope>NUCLEOTIDE SEQUENCE [LARGE SCALE GENOMIC DNA]</scope>
    <source>
        <strain evidence="9 10">RRHST34</strain>
    </source>
</reference>
<proteinExistence type="inferred from homology"/>
<feature type="compositionally biased region" description="Polar residues" evidence="5">
    <location>
        <begin position="88"/>
        <end position="98"/>
    </location>
</feature>
<keyword evidence="6" id="KW-0732">Signal</keyword>
<evidence type="ECO:0000259" key="8">
    <source>
        <dbReference type="Pfam" id="PF07715"/>
    </source>
</evidence>
<dbReference type="Pfam" id="PF00593">
    <property type="entry name" value="TonB_dep_Rec_b-barrel"/>
    <property type="match status" value="1"/>
</dbReference>
<dbReference type="SUPFAM" id="SSF56935">
    <property type="entry name" value="Porins"/>
    <property type="match status" value="1"/>
</dbReference>
<feature type="compositionally biased region" description="Polar residues" evidence="5">
    <location>
        <begin position="50"/>
        <end position="76"/>
    </location>
</feature>
<evidence type="ECO:0000256" key="4">
    <source>
        <dbReference type="RuleBase" id="RU003357"/>
    </source>
</evidence>
<evidence type="ECO:0000256" key="2">
    <source>
        <dbReference type="ARBA" id="ARBA00023136"/>
    </source>
</evidence>
<sequence length="1032" mass="109873">MREPESVRPVGRGGRATTRRTLIAACSGAALTAALIAPAPAMAQQADPGSVQNSQAQPSAGVQPAVPSTANTTSASEAGRPQDEATAPDTNGANTAGNQAGLDGDTTRDIIVTGLRGSLQRNLDIKRTATGVVDAISAEDIGKFPDTNVAASLQRLPGVSIQRSGTRGEATGITVRGFGGDFNTTLYDGRRISTGTGNRQIDFSTVGSDFIGQLSVLKTPDVTLASSSIGATVDIQFPKPFDHPGLRVAASAAGSIQDRSGKIVPTAGVLVSNTFAGDTLGVLADVIYTRRDTKTNRVSVSGWAGGFYAPCQLQGSTAASCNPTADTTAAAAQRQTVVGWFPQQYVIDQQNTKDERVDARLALQWHPSEDVMVTLDDNFSRQEIVTRSSALGVWFNQGALRNVELDDNGTAIDFTQAGSPTDFTAALNTQVLRTNQIGGNVKWDVSENFTLEGDLSYAKSWLNPDDDTIGSQNGDIGYGGNLANNTGLQINGKSTNSFPSLTVVGPNGNAAAFADPTLIGSHVTVNQTQQNTDELKQARFTATWKQDDLTIRAGGQYVDDQFRLSNKSTFTNNFWQAYAGYGTPSGQGSGIAPLPASLYQGSVSLGRNFIPGFKGSLPPSLIVFSPVAYQQFLSGLGNPQAQNIPGFNYPTNSTDGLNGFTGSFDQLVDPNSLQNINEKTWSLYLNVAYTADIAGMPFHFAAGVRNENTHLTSTGQGRLPVSISTSTADPTLLSVAFGEVSPIRAKSNYSYLLPTVDLRLEVTPELQLRFDASRTLTRPGLATLNPVLAVGSGQRVGALTASGGNPALQPYLADNFDVAAEWYYKRNSYLSVDFFLKNVSNFIVQGVTRQAINGVVDPTTGNAANFAVSQQVNGPDATVRGVELAWQQVFGDTGFGFQANATLVDTNKPYDPTDISQTGFAVTGLANSANFVGFYDKNGFQFRAALNWRDEYLLQFGQNQNTSQFGAEPTFVNSSLQLDLSTSYDINKNFSIFAAAENLNNNQQSTHGRFSNQLLDVFDYGRRFIVGGHVRF</sequence>
<dbReference type="NCBIfam" id="TIGR01782">
    <property type="entry name" value="TonB-Xanth-Caul"/>
    <property type="match status" value="1"/>
</dbReference>
<evidence type="ECO:0000313" key="10">
    <source>
        <dbReference type="Proteomes" id="UP000759103"/>
    </source>
</evidence>
<dbReference type="Pfam" id="PF07715">
    <property type="entry name" value="Plug"/>
    <property type="match status" value="1"/>
</dbReference>
<gene>
    <name evidence="9" type="ORF">KZ820_03900</name>
</gene>
<dbReference type="Proteomes" id="UP000759103">
    <property type="component" value="Unassembled WGS sequence"/>
</dbReference>